<reference evidence="9 10" key="1">
    <citation type="submission" date="2006-12" db="EMBL/GenBank/DDBJ databases">
        <title>Complete sequence of Acidovorax avenae subsp. citrulli AAC00-1.</title>
        <authorList>
            <consortium name="US DOE Joint Genome Institute"/>
            <person name="Copeland A."/>
            <person name="Lucas S."/>
            <person name="Lapidus A."/>
            <person name="Barry K."/>
            <person name="Detter J.C."/>
            <person name="Glavina del Rio T."/>
            <person name="Dalin E."/>
            <person name="Tice H."/>
            <person name="Pitluck S."/>
            <person name="Kiss H."/>
            <person name="Brettin T."/>
            <person name="Bruce D."/>
            <person name="Han C."/>
            <person name="Tapia R."/>
            <person name="Gilna P."/>
            <person name="Schmutz J."/>
            <person name="Larimer F."/>
            <person name="Land M."/>
            <person name="Hauser L."/>
            <person name="Kyrpides N."/>
            <person name="Kim E."/>
            <person name="Stahl D."/>
            <person name="Richardson P."/>
        </authorList>
    </citation>
    <scope>NUCLEOTIDE SEQUENCE [LARGE SCALE GENOMIC DNA]</scope>
    <source>
        <strain evidence="9 10">AAC00-1</strain>
    </source>
</reference>
<organism evidence="9 10">
    <name type="scientific">Paracidovorax citrulli (strain AAC00-1)</name>
    <name type="common">Acidovorax citrulli</name>
    <dbReference type="NCBI Taxonomy" id="397945"/>
    <lineage>
        <taxon>Bacteria</taxon>
        <taxon>Pseudomonadati</taxon>
        <taxon>Pseudomonadota</taxon>
        <taxon>Betaproteobacteria</taxon>
        <taxon>Burkholderiales</taxon>
        <taxon>Comamonadaceae</taxon>
        <taxon>Paracidovorax</taxon>
    </lineage>
</organism>
<dbReference type="InterPro" id="IPR021797">
    <property type="entry name" value="Wzy_C_2"/>
</dbReference>
<dbReference type="Pfam" id="PF04932">
    <property type="entry name" value="Wzy_C"/>
    <property type="match status" value="1"/>
</dbReference>
<keyword evidence="2 5" id="KW-0812">Transmembrane</keyword>
<evidence type="ECO:0000259" key="8">
    <source>
        <dbReference type="Pfam" id="PF15864"/>
    </source>
</evidence>
<dbReference type="InterPro" id="IPR031726">
    <property type="entry name" value="PglL_A"/>
</dbReference>
<feature type="transmembrane region" description="Helical" evidence="5">
    <location>
        <begin position="208"/>
        <end position="226"/>
    </location>
</feature>
<dbReference type="EMBL" id="CP000512">
    <property type="protein sequence ID" value="ABM35213.1"/>
    <property type="molecule type" value="Genomic_DNA"/>
</dbReference>
<feature type="transmembrane region" description="Helical" evidence="5">
    <location>
        <begin position="86"/>
        <end position="105"/>
    </location>
</feature>
<dbReference type="HOGENOM" id="CLU_031791_1_0_4"/>
<evidence type="ECO:0000313" key="10">
    <source>
        <dbReference type="Proteomes" id="UP000002596"/>
    </source>
</evidence>
<protein>
    <submittedName>
        <fullName evidence="9">O-antigen polymerase</fullName>
    </submittedName>
</protein>
<dbReference type="PANTHER" id="PTHR37422">
    <property type="entry name" value="TEICHURONIC ACID BIOSYNTHESIS PROTEIN TUAE"/>
    <property type="match status" value="1"/>
</dbReference>
<evidence type="ECO:0000313" key="9">
    <source>
        <dbReference type="EMBL" id="ABM35213.1"/>
    </source>
</evidence>
<feature type="transmembrane region" description="Helical" evidence="5">
    <location>
        <begin position="233"/>
        <end position="249"/>
    </location>
</feature>
<evidence type="ECO:0000256" key="1">
    <source>
        <dbReference type="ARBA" id="ARBA00004141"/>
    </source>
</evidence>
<proteinExistence type="predicted"/>
<sequence length="556" mass="62184">MPPMELSLALTGLAWLVPNHYGPWSSAWNEALAIFGCIFALISILIRGYPWGVSRVLITLSATCFASIGFQVFTGKLLFLGDGLMAAFYVCIWLSASAIGAAIYFSEKKQEAISVLAFIWLAGAILSIAVALVQWTGAFSLGIYGVDLPPGARPFGNVAQPNHLCTIAFMGICGAVWLYQRRLIGISSFWLAVICLIFGMVLSQSRTGWLQIAWFGLFLIAIQGWVNIRIRRLEVFFIIVFYFFLVSNFDKLSAGLLIPSARSISDQVQPGLRIPYWLSMLDAISREPLWGYGWLQIGVAQQTVALSYSGFGSLYEHAHNFVLDVILWNGLLFGGFILALALLWIWQVRSAALDRSIFWLAMALGGIFIHGMLEFPLEYSYFLIPVGLIMGAMSASQSENGQLIFFARNVALLFLVGLSIAFFLIVKDYFTAEENYRQLRIESARIGTDRITSPAPDLLLLNQLEAFLRFARIEAKPGMSASELDFMKAVAERYGYPPVLFRYALALGINGKGEVARDILEKICRIHENQRCEEAVEGWRVMENKYPELKVLRWRS</sequence>
<feature type="domain" description="Virulence factor membrane-bound polymerase C-terminal" evidence="7">
    <location>
        <begin position="363"/>
        <end position="530"/>
    </location>
</feature>
<evidence type="ECO:0000256" key="3">
    <source>
        <dbReference type="ARBA" id="ARBA00022989"/>
    </source>
</evidence>
<dbReference type="GO" id="GO:0016020">
    <property type="term" value="C:membrane"/>
    <property type="evidence" value="ECO:0007669"/>
    <property type="project" value="UniProtKB-SubCell"/>
</dbReference>
<comment type="subcellular location">
    <subcellularLocation>
        <location evidence="1">Membrane</location>
        <topology evidence="1">Multi-pass membrane protein</topology>
    </subcellularLocation>
</comment>
<dbReference type="InterPro" id="IPR007016">
    <property type="entry name" value="O-antigen_ligase-rel_domated"/>
</dbReference>
<evidence type="ECO:0000256" key="5">
    <source>
        <dbReference type="SAM" id="Phobius"/>
    </source>
</evidence>
<accession>A1TW75</accession>
<dbReference type="STRING" id="397945.Aave_4678"/>
<feature type="transmembrane region" description="Helical" evidence="5">
    <location>
        <begin position="325"/>
        <end position="345"/>
    </location>
</feature>
<feature type="transmembrane region" description="Helical" evidence="5">
    <location>
        <begin position="56"/>
        <end position="74"/>
    </location>
</feature>
<evidence type="ECO:0000256" key="4">
    <source>
        <dbReference type="ARBA" id="ARBA00023136"/>
    </source>
</evidence>
<keyword evidence="4 5" id="KW-0472">Membrane</keyword>
<feature type="domain" description="O-antigen ligase-related" evidence="6">
    <location>
        <begin position="191"/>
        <end position="331"/>
    </location>
</feature>
<dbReference type="PANTHER" id="PTHR37422:SF13">
    <property type="entry name" value="LIPOPOLYSACCHARIDE BIOSYNTHESIS PROTEIN PA4999-RELATED"/>
    <property type="match status" value="1"/>
</dbReference>
<dbReference type="Pfam" id="PF15864">
    <property type="entry name" value="PglL_A"/>
    <property type="match status" value="1"/>
</dbReference>
<gene>
    <name evidence="9" type="ordered locus">Aave_4678</name>
</gene>
<keyword evidence="3 5" id="KW-1133">Transmembrane helix</keyword>
<feature type="transmembrane region" description="Helical" evidence="5">
    <location>
        <begin position="158"/>
        <end position="178"/>
    </location>
</feature>
<feature type="transmembrane region" description="Helical" evidence="5">
    <location>
        <begin position="183"/>
        <end position="202"/>
    </location>
</feature>
<evidence type="ECO:0000256" key="2">
    <source>
        <dbReference type="ARBA" id="ARBA00022692"/>
    </source>
</evidence>
<feature type="transmembrane region" description="Helical" evidence="5">
    <location>
        <begin position="403"/>
        <end position="426"/>
    </location>
</feature>
<evidence type="ECO:0000259" key="7">
    <source>
        <dbReference type="Pfam" id="PF11846"/>
    </source>
</evidence>
<dbReference type="InterPro" id="IPR051533">
    <property type="entry name" value="WaaL-like"/>
</dbReference>
<feature type="transmembrane region" description="Helical" evidence="5">
    <location>
        <begin position="117"/>
        <end position="146"/>
    </location>
</feature>
<dbReference type="eggNOG" id="COG3307">
    <property type="taxonomic scope" value="Bacteria"/>
</dbReference>
<evidence type="ECO:0000259" key="6">
    <source>
        <dbReference type="Pfam" id="PF04932"/>
    </source>
</evidence>
<name>A1TW75_PARC0</name>
<feature type="transmembrane region" description="Helical" evidence="5">
    <location>
        <begin position="357"/>
        <end position="373"/>
    </location>
</feature>
<feature type="domain" description="Protein glycosylation ligase" evidence="8">
    <location>
        <begin position="154"/>
        <end position="178"/>
    </location>
</feature>
<dbReference type="Proteomes" id="UP000002596">
    <property type="component" value="Chromosome"/>
</dbReference>
<dbReference type="Pfam" id="PF11846">
    <property type="entry name" value="Wzy_C_2"/>
    <property type="match status" value="1"/>
</dbReference>
<dbReference type="KEGG" id="aav:Aave_4678"/>
<dbReference type="AlphaFoldDB" id="A1TW75"/>
<feature type="transmembrane region" description="Helical" evidence="5">
    <location>
        <begin position="32"/>
        <end position="49"/>
    </location>
</feature>